<sequence>MELRHLRYFIAVAETGSLTVAAEQRLHTSQPSLSRQIRDLEDEVRAELFSRSARGVELTASGKAFLDHARLALAQVDAATEAARRAAQPAKQSFALGFQTGEEITWLSRAMQVLCDQLPDIEVTVSSSYSPDLADALARGRLDLAFLRAEPGFDLDYRVVSREKLIVLMPSDHRLTARTAIRPQDLVGEKFIMASNKARVLHDVIERYLQQSGVDIRPDHGVDNLAMAMSLVASTRGLALMPEYANNLLPWSVVSRSLEGDAPTVDLVIGYSRSNTSPVLKLFLSRAEELSAPFTTLST</sequence>
<proteinExistence type="predicted"/>
<evidence type="ECO:0000313" key="2">
    <source>
        <dbReference type="Proteomes" id="UP001629235"/>
    </source>
</evidence>
<keyword evidence="2" id="KW-1185">Reference proteome</keyword>
<gene>
    <name evidence="1" type="ORF">PQR01_21400</name>
</gene>
<organism evidence="1 2">
    <name type="scientific">Paraburkholderia rhynchosiae</name>
    <dbReference type="NCBI Taxonomy" id="487049"/>
    <lineage>
        <taxon>Bacteria</taxon>
        <taxon>Pseudomonadati</taxon>
        <taxon>Pseudomonadota</taxon>
        <taxon>Betaproteobacteria</taxon>
        <taxon>Burkholderiales</taxon>
        <taxon>Burkholderiaceae</taxon>
        <taxon>Paraburkholderia</taxon>
    </lineage>
</organism>
<evidence type="ECO:0000313" key="1">
    <source>
        <dbReference type="EMBL" id="MFM0105972.1"/>
    </source>
</evidence>
<protein>
    <submittedName>
        <fullName evidence="1">LysR substrate-binding domain-containing protein</fullName>
    </submittedName>
</protein>
<comment type="caution">
    <text evidence="1">The sequence shown here is derived from an EMBL/GenBank/DDBJ whole genome shotgun (WGS) entry which is preliminary data.</text>
</comment>
<accession>A0ACC7NEQ4</accession>
<reference evidence="1 2" key="1">
    <citation type="journal article" date="2024" name="Chem. Sci.">
        <title>Discovery of megapolipeptins by genome mining of a Burkholderiales bacteria collection.</title>
        <authorList>
            <person name="Paulo B.S."/>
            <person name="Recchia M.J.J."/>
            <person name="Lee S."/>
            <person name="Fergusson C.H."/>
            <person name="Romanowski S.B."/>
            <person name="Hernandez A."/>
            <person name="Krull N."/>
            <person name="Liu D.Y."/>
            <person name="Cavanagh H."/>
            <person name="Bos A."/>
            <person name="Gray C.A."/>
            <person name="Murphy B.T."/>
            <person name="Linington R.G."/>
            <person name="Eustaquio A.S."/>
        </authorList>
    </citation>
    <scope>NUCLEOTIDE SEQUENCE [LARGE SCALE GENOMIC DNA]</scope>
    <source>
        <strain evidence="1 2">RL18-126-BIB-B</strain>
    </source>
</reference>
<name>A0ACC7NEQ4_9BURK</name>
<dbReference type="Proteomes" id="UP001629235">
    <property type="component" value="Unassembled WGS sequence"/>
</dbReference>
<dbReference type="EMBL" id="JAQQDW010000045">
    <property type="protein sequence ID" value="MFM0105972.1"/>
    <property type="molecule type" value="Genomic_DNA"/>
</dbReference>